<evidence type="ECO:0000313" key="2">
    <source>
        <dbReference type="Proteomes" id="UP000255265"/>
    </source>
</evidence>
<dbReference type="STRING" id="433924.NS331_15730"/>
<reference evidence="1 2" key="1">
    <citation type="submission" date="2018-07" db="EMBL/GenBank/DDBJ databases">
        <title>Genomic Encyclopedia of Type Strains, Phase IV (KMG-IV): sequencing the most valuable type-strain genomes for metagenomic binning, comparative biology and taxonomic classification.</title>
        <authorList>
            <person name="Goeker M."/>
        </authorList>
    </citation>
    <scope>NUCLEOTIDE SEQUENCE [LARGE SCALE GENOMIC DNA]</scope>
    <source>
        <strain evidence="1 2">DSM 21352</strain>
    </source>
</reference>
<dbReference type="InterPro" id="IPR007183">
    <property type="entry name" value="UPF0280"/>
</dbReference>
<keyword evidence="2" id="KW-1185">Reference proteome</keyword>
<dbReference type="InterPro" id="IPR003374">
    <property type="entry name" value="ApbE-like_sf"/>
</dbReference>
<gene>
    <name evidence="1" type="ORF">DFR41_101663</name>
</gene>
<name>A0A370FMH5_9BURK</name>
<accession>A0A370FMH5</accession>
<dbReference type="Gene3D" id="3.10.520.10">
    <property type="entry name" value="ApbE-like domains"/>
    <property type="match status" value="1"/>
</dbReference>
<sequence length="277" mass="29155">MDLVVQAEGEVRAVAEAHEAAWARFEGLLDELVAELPSLRRPVSEHASLRSPVARRMQAACLPFLPAFITPMAAVAGSVAQELIAFYQRPGIARAWINNGGDIALHLAPGTEARVGLYADLARFAPQDAQRLRTDGQFSVAAADPVRGVATSGWRGRSFSLGIADSVTILAATAAQADAAASIVANAVDADHPAIERRPANECKDDSDLGALPVTVQVPPLPPSVVRDAVESGLRRATELQSHGLIHAAVIVCQGQWRVLSTRNETLAAPSVGSVFA</sequence>
<dbReference type="PIRSF" id="PIRSF006421">
    <property type="entry name" value="UCP006421"/>
    <property type="match status" value="1"/>
</dbReference>
<evidence type="ECO:0000313" key="1">
    <source>
        <dbReference type="EMBL" id="RDI28907.1"/>
    </source>
</evidence>
<dbReference type="Proteomes" id="UP000255265">
    <property type="component" value="Unassembled WGS sequence"/>
</dbReference>
<dbReference type="AlphaFoldDB" id="A0A370FMH5"/>
<dbReference type="SUPFAM" id="SSF143631">
    <property type="entry name" value="ApbE-like"/>
    <property type="match status" value="1"/>
</dbReference>
<dbReference type="EMBL" id="QQAV01000001">
    <property type="protein sequence ID" value="RDI28907.1"/>
    <property type="molecule type" value="Genomic_DNA"/>
</dbReference>
<dbReference type="NCBIfam" id="NF003322">
    <property type="entry name" value="PRK04334.1-2"/>
    <property type="match status" value="1"/>
</dbReference>
<comment type="caution">
    <text evidence="1">The sequence shown here is derived from an EMBL/GenBank/DDBJ whole genome shotgun (WGS) entry which is preliminary data.</text>
</comment>
<organism evidence="1 2">
    <name type="scientific">Pseudacidovorax intermedius</name>
    <dbReference type="NCBI Taxonomy" id="433924"/>
    <lineage>
        <taxon>Bacteria</taxon>
        <taxon>Pseudomonadati</taxon>
        <taxon>Pseudomonadota</taxon>
        <taxon>Betaproteobacteria</taxon>
        <taxon>Burkholderiales</taxon>
        <taxon>Comamonadaceae</taxon>
        <taxon>Pseudacidovorax</taxon>
    </lineage>
</organism>
<protein>
    <submittedName>
        <fullName evidence="1">Uncharacterized protein</fullName>
    </submittedName>
</protein>
<proteinExistence type="predicted"/>